<evidence type="ECO:0000256" key="3">
    <source>
        <dbReference type="ARBA" id="ARBA00023172"/>
    </source>
</evidence>
<dbReference type="InterPro" id="IPR002104">
    <property type="entry name" value="Integrase_catalytic"/>
</dbReference>
<dbReference type="SUPFAM" id="SSF56349">
    <property type="entry name" value="DNA breaking-rejoining enzymes"/>
    <property type="match status" value="1"/>
</dbReference>
<dbReference type="Proteomes" id="UP000178510">
    <property type="component" value="Unassembled WGS sequence"/>
</dbReference>
<dbReference type="GO" id="GO:0015074">
    <property type="term" value="P:DNA integration"/>
    <property type="evidence" value="ECO:0007669"/>
    <property type="project" value="UniProtKB-KW"/>
</dbReference>
<dbReference type="STRING" id="1802274.A3J58_00290"/>
<reference evidence="7 8" key="1">
    <citation type="journal article" date="2016" name="Nat. Commun.">
        <title>Thousands of microbial genomes shed light on interconnected biogeochemical processes in an aquifer system.</title>
        <authorList>
            <person name="Anantharaman K."/>
            <person name="Brown C.T."/>
            <person name="Hug L.A."/>
            <person name="Sharon I."/>
            <person name="Castelle C.J."/>
            <person name="Probst A.J."/>
            <person name="Thomas B.C."/>
            <person name="Singh A."/>
            <person name="Wilkins M.J."/>
            <person name="Karaoz U."/>
            <person name="Brodie E.L."/>
            <person name="Williams K.H."/>
            <person name="Hubbard S.S."/>
            <person name="Banfield J.F."/>
        </authorList>
    </citation>
    <scope>NUCLEOTIDE SEQUENCE [LARGE SCALE GENOMIC DNA]</scope>
</reference>
<dbReference type="InterPro" id="IPR050090">
    <property type="entry name" value="Tyrosine_recombinase_XerCD"/>
</dbReference>
<dbReference type="InterPro" id="IPR010998">
    <property type="entry name" value="Integrase_recombinase_N"/>
</dbReference>
<protein>
    <recommendedName>
        <fullName evidence="9">Tyrosine recombinase XerC</fullName>
    </recommendedName>
</protein>
<dbReference type="PROSITE" id="PS51898">
    <property type="entry name" value="TYR_RECOMBINASE"/>
    <property type="match status" value="1"/>
</dbReference>
<keyword evidence="1" id="KW-0229">DNA integration</keyword>
<keyword evidence="3" id="KW-0233">DNA recombination</keyword>
<dbReference type="InterPro" id="IPR044068">
    <property type="entry name" value="CB"/>
</dbReference>
<dbReference type="AlphaFoldDB" id="A0A1G2KVU9"/>
<evidence type="ECO:0000313" key="7">
    <source>
        <dbReference type="EMBL" id="OHA03565.1"/>
    </source>
</evidence>
<dbReference type="PANTHER" id="PTHR30349">
    <property type="entry name" value="PHAGE INTEGRASE-RELATED"/>
    <property type="match status" value="1"/>
</dbReference>
<dbReference type="GO" id="GO:0003677">
    <property type="term" value="F:DNA binding"/>
    <property type="evidence" value="ECO:0007669"/>
    <property type="project" value="UniProtKB-UniRule"/>
</dbReference>
<dbReference type="SUPFAM" id="SSF47823">
    <property type="entry name" value="lambda integrase-like, N-terminal domain"/>
    <property type="match status" value="1"/>
</dbReference>
<evidence type="ECO:0000256" key="2">
    <source>
        <dbReference type="ARBA" id="ARBA00023125"/>
    </source>
</evidence>
<feature type="domain" description="Tyr recombinase" evidence="5">
    <location>
        <begin position="121"/>
        <end position="307"/>
    </location>
</feature>
<dbReference type="Pfam" id="PF13495">
    <property type="entry name" value="Phage_int_SAM_4"/>
    <property type="match status" value="1"/>
</dbReference>
<gene>
    <name evidence="7" type="ORF">A3J58_00290</name>
</gene>
<dbReference type="GO" id="GO:0006310">
    <property type="term" value="P:DNA recombination"/>
    <property type="evidence" value="ECO:0007669"/>
    <property type="project" value="UniProtKB-KW"/>
</dbReference>
<organism evidence="7 8">
    <name type="scientific">Candidatus Sungbacteria bacterium RIFCSPHIGHO2_02_FULL_52_23</name>
    <dbReference type="NCBI Taxonomy" id="1802274"/>
    <lineage>
        <taxon>Bacteria</taxon>
        <taxon>Candidatus Sungiibacteriota</taxon>
    </lineage>
</organism>
<dbReference type="InterPro" id="IPR011010">
    <property type="entry name" value="DNA_brk_join_enz"/>
</dbReference>
<accession>A0A1G2KVU9</accession>
<proteinExistence type="predicted"/>
<sequence>MPKSIIQYRNDFIEYCEVEKGLSPTTGKNYTRFLEQFFIWLRKNSLENLEPQNLTEDHIWQYRVWLSRLRNQTRKTSLGLNPSTQSRYLIALRGLLGYFHEKSIPCLPTEKIKLPKERRERQVKFLQLEQLEALLTSPNEKTDTGLRDRAILETLFSTGLRVAELVALDRKHLAGAKGKNDFEMSVIGKGNYPRTVYFSERALYWVKKYLETRTDDDKALFTRFKGPNDDSLRLSVRGVELLVQKYAKISGIPVLATPHTLRHSFATDLLNNGVDIRMVQEFLGHRHIGTTQVYTHVTSKRLRDIHKQFHGGNKL</sequence>
<evidence type="ECO:0008006" key="9">
    <source>
        <dbReference type="Google" id="ProtNLM"/>
    </source>
</evidence>
<evidence type="ECO:0000313" key="8">
    <source>
        <dbReference type="Proteomes" id="UP000178510"/>
    </source>
</evidence>
<evidence type="ECO:0000256" key="1">
    <source>
        <dbReference type="ARBA" id="ARBA00022908"/>
    </source>
</evidence>
<dbReference type="PANTHER" id="PTHR30349:SF81">
    <property type="entry name" value="TYROSINE RECOMBINASE XERC"/>
    <property type="match status" value="1"/>
</dbReference>
<dbReference type="Gene3D" id="1.10.443.10">
    <property type="entry name" value="Intergrase catalytic core"/>
    <property type="match status" value="1"/>
</dbReference>
<dbReference type="InterPro" id="IPR013762">
    <property type="entry name" value="Integrase-like_cat_sf"/>
</dbReference>
<dbReference type="EMBL" id="MHQM01000023">
    <property type="protein sequence ID" value="OHA03565.1"/>
    <property type="molecule type" value="Genomic_DNA"/>
</dbReference>
<dbReference type="PROSITE" id="PS51900">
    <property type="entry name" value="CB"/>
    <property type="match status" value="1"/>
</dbReference>
<feature type="domain" description="Core-binding (CB)" evidence="6">
    <location>
        <begin position="3"/>
        <end position="100"/>
    </location>
</feature>
<dbReference type="InterPro" id="IPR004107">
    <property type="entry name" value="Integrase_SAM-like_N"/>
</dbReference>
<name>A0A1G2KVU9_9BACT</name>
<dbReference type="Pfam" id="PF00589">
    <property type="entry name" value="Phage_integrase"/>
    <property type="match status" value="1"/>
</dbReference>
<evidence type="ECO:0000259" key="5">
    <source>
        <dbReference type="PROSITE" id="PS51898"/>
    </source>
</evidence>
<keyword evidence="2 4" id="KW-0238">DNA-binding</keyword>
<comment type="caution">
    <text evidence="7">The sequence shown here is derived from an EMBL/GenBank/DDBJ whole genome shotgun (WGS) entry which is preliminary data.</text>
</comment>
<evidence type="ECO:0000259" key="6">
    <source>
        <dbReference type="PROSITE" id="PS51900"/>
    </source>
</evidence>
<evidence type="ECO:0000256" key="4">
    <source>
        <dbReference type="PROSITE-ProRule" id="PRU01248"/>
    </source>
</evidence>
<dbReference type="Gene3D" id="1.10.150.130">
    <property type="match status" value="1"/>
</dbReference>